<keyword evidence="2" id="KW-0732">Signal</keyword>
<evidence type="ECO:0000256" key="1">
    <source>
        <dbReference type="ARBA" id="ARBA00009820"/>
    </source>
</evidence>
<evidence type="ECO:0000313" key="3">
    <source>
        <dbReference type="EMBL" id="WIA08429.1"/>
    </source>
</evidence>
<dbReference type="InterPro" id="IPR011659">
    <property type="entry name" value="WD40"/>
</dbReference>
<dbReference type="InterPro" id="IPR011042">
    <property type="entry name" value="6-blade_b-propeller_TolB-like"/>
</dbReference>
<proteinExistence type="inferred from homology"/>
<reference evidence="3 4" key="1">
    <citation type="submission" date="2023-05" db="EMBL/GenBank/DDBJ databases">
        <title>A 100% complete, gapless, phased diploid assembly of the Scenedesmus obliquus UTEX 3031 genome.</title>
        <authorList>
            <person name="Biondi T.C."/>
            <person name="Hanschen E.R."/>
            <person name="Kwon T."/>
            <person name="Eng W."/>
            <person name="Kruse C.P.S."/>
            <person name="Koehler S.I."/>
            <person name="Kunde Y."/>
            <person name="Gleasner C.D."/>
            <person name="You Mak K.T."/>
            <person name="Polle J."/>
            <person name="Hovde B.T."/>
            <person name="Starkenburg S.R."/>
        </authorList>
    </citation>
    <scope>NUCLEOTIDE SEQUENCE [LARGE SCALE GENOMIC DNA]</scope>
    <source>
        <strain evidence="3 4">DOE0152z</strain>
    </source>
</reference>
<dbReference type="SUPFAM" id="SSF69304">
    <property type="entry name" value="Tricorn protease N-terminal domain"/>
    <property type="match status" value="1"/>
</dbReference>
<sequence>MQFWVLTLLFVLAATSTIAQQQPRASDKHQTRARNGLIAYASNTSGTFQIWASNPDGSNPRQLTTAEQGFQLAAHPAWSPDGSRLAFTGMAAGSLNVYVRNTDGSLLQLTTAAASTWTSMVPAWTADGQRVVFESNRAVSPEESTPDDPYDLYSVDVATGTDIQRLTVSVGNRTGGMGGKPSPCGKFLAFASDRDASMPQGLFDLYVVQLGPDGLPAGQPRRLTRGAANQFSRSWSPDSKYLAFNSQVGWTGTAADKVGAGRIMTVKLSSGKLQTLTQPNDKYPAFASGGIFPALRGDVTPAWSPDGSRVAFASQRGPSGAFEVVSVRASDGRDRRVVTSGSTEQHVTVAWQPVLA</sequence>
<name>A0ABY8TH72_TETOB</name>
<evidence type="ECO:0000313" key="4">
    <source>
        <dbReference type="Proteomes" id="UP001244341"/>
    </source>
</evidence>
<feature type="chain" id="PRO_5047038109" evidence="2">
    <location>
        <begin position="20"/>
        <end position="356"/>
    </location>
</feature>
<evidence type="ECO:0000256" key="2">
    <source>
        <dbReference type="SAM" id="SignalP"/>
    </source>
</evidence>
<comment type="similarity">
    <text evidence="1">Belongs to the TolB family.</text>
</comment>
<keyword evidence="4" id="KW-1185">Reference proteome</keyword>
<feature type="signal peptide" evidence="2">
    <location>
        <begin position="1"/>
        <end position="19"/>
    </location>
</feature>
<organism evidence="3 4">
    <name type="scientific">Tetradesmus obliquus</name>
    <name type="common">Green alga</name>
    <name type="synonym">Acutodesmus obliquus</name>
    <dbReference type="NCBI Taxonomy" id="3088"/>
    <lineage>
        <taxon>Eukaryota</taxon>
        <taxon>Viridiplantae</taxon>
        <taxon>Chlorophyta</taxon>
        <taxon>core chlorophytes</taxon>
        <taxon>Chlorophyceae</taxon>
        <taxon>CS clade</taxon>
        <taxon>Sphaeropleales</taxon>
        <taxon>Scenedesmaceae</taxon>
        <taxon>Tetradesmus</taxon>
    </lineage>
</organism>
<dbReference type="Proteomes" id="UP001244341">
    <property type="component" value="Chromosome 1b"/>
</dbReference>
<dbReference type="PANTHER" id="PTHR36842:SF1">
    <property type="entry name" value="PROTEIN TOLB"/>
    <property type="match status" value="1"/>
</dbReference>
<accession>A0ABY8TH72</accession>
<gene>
    <name evidence="3" type="ORF">OEZ85_007866</name>
</gene>
<dbReference type="EMBL" id="CP126208">
    <property type="protein sequence ID" value="WIA08429.1"/>
    <property type="molecule type" value="Genomic_DNA"/>
</dbReference>
<dbReference type="Gene3D" id="2.120.10.30">
    <property type="entry name" value="TolB, C-terminal domain"/>
    <property type="match status" value="3"/>
</dbReference>
<dbReference type="PANTHER" id="PTHR36842">
    <property type="entry name" value="PROTEIN TOLB HOMOLOG"/>
    <property type="match status" value="1"/>
</dbReference>
<dbReference type="Pfam" id="PF07676">
    <property type="entry name" value="PD40"/>
    <property type="match status" value="4"/>
</dbReference>
<protein>
    <submittedName>
        <fullName evidence="3">Uncharacterized protein</fullName>
    </submittedName>
</protein>